<sequence>MTTTLSRPARCRRSPRFYRWQRRAKAAGMIAAGLLVLVYTLFPYYWALVSSFRSGVALFSPSLVPSFDLTHYKALLADPVFTGSIVNSLIVAGSTTAISLALATMAAYALGRLSFAGKAAMLLAILMVSIFPQIAVMSGMFELVRWLGLYNRIGALILAYLIFTVPFTVWVLTSFMREFPRELEEAAIMDGCSHWRILTRILLPLMGPALASTGLLSFILAWNEFLFALTFILSDENRTVPVAIGLISGNSRYEYPFGPIMAASIIVTLPLIVLVLIFQRRIVTGLTAGAVKG</sequence>
<protein>
    <submittedName>
        <fullName evidence="9">Trehalose/maltose transport system permease protein</fullName>
    </submittedName>
</protein>
<feature type="transmembrane region" description="Helical" evidence="7">
    <location>
        <begin position="26"/>
        <end position="46"/>
    </location>
</feature>
<accession>A0ABU0J0W1</accession>
<keyword evidence="4 7" id="KW-0812">Transmembrane</keyword>
<dbReference type="PANTHER" id="PTHR32243">
    <property type="entry name" value="MALTOSE TRANSPORT SYSTEM PERMEASE-RELATED"/>
    <property type="match status" value="1"/>
</dbReference>
<dbReference type="InterPro" id="IPR000515">
    <property type="entry name" value="MetI-like"/>
</dbReference>
<dbReference type="Proteomes" id="UP001242480">
    <property type="component" value="Unassembled WGS sequence"/>
</dbReference>
<evidence type="ECO:0000256" key="5">
    <source>
        <dbReference type="ARBA" id="ARBA00022989"/>
    </source>
</evidence>
<keyword evidence="6 7" id="KW-0472">Membrane</keyword>
<evidence type="ECO:0000313" key="10">
    <source>
        <dbReference type="Proteomes" id="UP001242480"/>
    </source>
</evidence>
<dbReference type="InterPro" id="IPR050901">
    <property type="entry name" value="BP-dep_ABC_trans_perm"/>
</dbReference>
<proteinExistence type="inferred from homology"/>
<evidence type="ECO:0000313" key="9">
    <source>
        <dbReference type="EMBL" id="MDQ0467903.1"/>
    </source>
</evidence>
<keyword evidence="3" id="KW-1003">Cell membrane</keyword>
<feature type="transmembrane region" description="Helical" evidence="7">
    <location>
        <begin position="257"/>
        <end position="278"/>
    </location>
</feature>
<organism evidence="9 10">
    <name type="scientific">Labrys wisconsinensis</name>
    <dbReference type="NCBI Taxonomy" id="425677"/>
    <lineage>
        <taxon>Bacteria</taxon>
        <taxon>Pseudomonadati</taxon>
        <taxon>Pseudomonadota</taxon>
        <taxon>Alphaproteobacteria</taxon>
        <taxon>Hyphomicrobiales</taxon>
        <taxon>Xanthobacteraceae</taxon>
        <taxon>Labrys</taxon>
    </lineage>
</organism>
<evidence type="ECO:0000256" key="2">
    <source>
        <dbReference type="ARBA" id="ARBA00022448"/>
    </source>
</evidence>
<feature type="transmembrane region" description="Helical" evidence="7">
    <location>
        <begin position="122"/>
        <end position="141"/>
    </location>
</feature>
<comment type="caution">
    <text evidence="9">The sequence shown here is derived from an EMBL/GenBank/DDBJ whole genome shotgun (WGS) entry which is preliminary data.</text>
</comment>
<evidence type="ECO:0000259" key="8">
    <source>
        <dbReference type="PROSITE" id="PS50928"/>
    </source>
</evidence>
<keyword evidence="2 7" id="KW-0813">Transport</keyword>
<keyword evidence="5 7" id="KW-1133">Transmembrane helix</keyword>
<dbReference type="Pfam" id="PF00528">
    <property type="entry name" value="BPD_transp_1"/>
    <property type="match status" value="1"/>
</dbReference>
<dbReference type="CDD" id="cd06261">
    <property type="entry name" value="TM_PBP2"/>
    <property type="match status" value="1"/>
</dbReference>
<reference evidence="9 10" key="1">
    <citation type="submission" date="2023-07" db="EMBL/GenBank/DDBJ databases">
        <title>Genomic Encyclopedia of Type Strains, Phase IV (KMG-IV): sequencing the most valuable type-strain genomes for metagenomic binning, comparative biology and taxonomic classification.</title>
        <authorList>
            <person name="Goeker M."/>
        </authorList>
    </citation>
    <scope>NUCLEOTIDE SEQUENCE [LARGE SCALE GENOMIC DNA]</scope>
    <source>
        <strain evidence="9 10">DSM 19619</strain>
    </source>
</reference>
<dbReference type="RefSeq" id="WP_307268220.1">
    <property type="nucleotide sequence ID" value="NZ_JAUSVX010000001.1"/>
</dbReference>
<comment type="subcellular location">
    <subcellularLocation>
        <location evidence="1 7">Cell membrane</location>
        <topology evidence="1 7">Multi-pass membrane protein</topology>
    </subcellularLocation>
</comment>
<dbReference type="InterPro" id="IPR035906">
    <property type="entry name" value="MetI-like_sf"/>
</dbReference>
<dbReference type="PANTHER" id="PTHR32243:SF18">
    <property type="entry name" value="INNER MEMBRANE ABC TRANSPORTER PERMEASE PROTEIN YCJP"/>
    <property type="match status" value="1"/>
</dbReference>
<feature type="transmembrane region" description="Helical" evidence="7">
    <location>
        <begin position="85"/>
        <end position="110"/>
    </location>
</feature>
<evidence type="ECO:0000256" key="1">
    <source>
        <dbReference type="ARBA" id="ARBA00004651"/>
    </source>
</evidence>
<evidence type="ECO:0000256" key="7">
    <source>
        <dbReference type="RuleBase" id="RU363032"/>
    </source>
</evidence>
<name>A0ABU0J0W1_9HYPH</name>
<dbReference type="PROSITE" id="PS50928">
    <property type="entry name" value="ABC_TM1"/>
    <property type="match status" value="1"/>
</dbReference>
<dbReference type="SUPFAM" id="SSF161098">
    <property type="entry name" value="MetI-like"/>
    <property type="match status" value="1"/>
</dbReference>
<gene>
    <name evidence="9" type="ORF">QO011_000898</name>
</gene>
<comment type="similarity">
    <text evidence="7">Belongs to the binding-protein-dependent transport system permease family.</text>
</comment>
<evidence type="ECO:0000256" key="6">
    <source>
        <dbReference type="ARBA" id="ARBA00023136"/>
    </source>
</evidence>
<feature type="domain" description="ABC transmembrane type-1" evidence="8">
    <location>
        <begin position="85"/>
        <end position="278"/>
    </location>
</feature>
<evidence type="ECO:0000256" key="4">
    <source>
        <dbReference type="ARBA" id="ARBA00022692"/>
    </source>
</evidence>
<dbReference type="EMBL" id="JAUSVX010000001">
    <property type="protein sequence ID" value="MDQ0467903.1"/>
    <property type="molecule type" value="Genomic_DNA"/>
</dbReference>
<feature type="transmembrane region" description="Helical" evidence="7">
    <location>
        <begin position="197"/>
        <end position="222"/>
    </location>
</feature>
<dbReference type="Gene3D" id="1.10.3720.10">
    <property type="entry name" value="MetI-like"/>
    <property type="match status" value="1"/>
</dbReference>
<evidence type="ECO:0000256" key="3">
    <source>
        <dbReference type="ARBA" id="ARBA00022475"/>
    </source>
</evidence>
<feature type="transmembrane region" description="Helical" evidence="7">
    <location>
        <begin position="153"/>
        <end position="176"/>
    </location>
</feature>
<keyword evidence="10" id="KW-1185">Reference proteome</keyword>